<accession>A0ABX7E3Z3</accession>
<reference evidence="2 3" key="1">
    <citation type="submission" date="2020-11" db="EMBL/GenBank/DDBJ databases">
        <title>Taxonomic evaluation of the Bacillus sporothermodurans group of bacteria based on whole genome sequences.</title>
        <authorList>
            <person name="Fiedler G."/>
            <person name="Herbstmann A.-D."/>
            <person name="Doll E."/>
            <person name="Wenning M."/>
            <person name="Brinks E."/>
            <person name="Kabisch J."/>
            <person name="Breitenwieser F."/>
            <person name="Lappann M."/>
            <person name="Boehnlein C."/>
            <person name="Franz C."/>
        </authorList>
    </citation>
    <scope>NUCLEOTIDE SEQUENCE [LARGE SCALE GENOMIC DNA]</scope>
    <source>
        <strain evidence="2 3">JCM 19841</strain>
    </source>
</reference>
<dbReference type="EMBL" id="CP065425">
    <property type="protein sequence ID" value="QQZ09082.1"/>
    <property type="molecule type" value="Genomic_DNA"/>
</dbReference>
<sequence>MNHVSDEEWILYVNDLLDEEIREQYDTHLFVCDQCLSVYLEVIEAQEGNLPPMKNGGTFADSVMMTIEQQQASVKKDTVSKIYQKPVFHYVLATAMTFVFMTTGVFTHLMNVVNVFETNNKQAPSVVEELMKNTVSFIDKVQIQKKSWQEDKK</sequence>
<evidence type="ECO:0000256" key="1">
    <source>
        <dbReference type="SAM" id="Phobius"/>
    </source>
</evidence>
<evidence type="ECO:0000313" key="2">
    <source>
        <dbReference type="EMBL" id="QQZ09082.1"/>
    </source>
</evidence>
<keyword evidence="1" id="KW-0812">Transmembrane</keyword>
<feature type="transmembrane region" description="Helical" evidence="1">
    <location>
        <begin position="87"/>
        <end position="110"/>
    </location>
</feature>
<evidence type="ECO:0000313" key="3">
    <source>
        <dbReference type="Proteomes" id="UP000595691"/>
    </source>
</evidence>
<keyword evidence="1" id="KW-0472">Membrane</keyword>
<proteinExistence type="predicted"/>
<organism evidence="2 3">
    <name type="scientific">Heyndrickxia vini</name>
    <dbReference type="NCBI Taxonomy" id="1476025"/>
    <lineage>
        <taxon>Bacteria</taxon>
        <taxon>Bacillati</taxon>
        <taxon>Bacillota</taxon>
        <taxon>Bacilli</taxon>
        <taxon>Bacillales</taxon>
        <taxon>Bacillaceae</taxon>
        <taxon>Heyndrickxia</taxon>
    </lineage>
</organism>
<dbReference type="Proteomes" id="UP000595691">
    <property type="component" value="Chromosome"/>
</dbReference>
<dbReference type="RefSeq" id="WP_202778113.1">
    <property type="nucleotide sequence ID" value="NZ_CP065425.1"/>
</dbReference>
<keyword evidence="3" id="KW-1185">Reference proteome</keyword>
<name>A0ABX7E3Z3_9BACI</name>
<protein>
    <submittedName>
        <fullName evidence="2">Uncharacterized protein</fullName>
    </submittedName>
</protein>
<gene>
    <name evidence="2" type="ORF">I5776_19195</name>
</gene>
<keyword evidence="1" id="KW-1133">Transmembrane helix</keyword>